<proteinExistence type="predicted"/>
<dbReference type="AlphaFoldDB" id="A0A183BR94"/>
<keyword evidence="1" id="KW-1133">Transmembrane helix</keyword>
<dbReference type="Proteomes" id="UP000050741">
    <property type="component" value="Unassembled WGS sequence"/>
</dbReference>
<accession>A0A183BR94</accession>
<evidence type="ECO:0000256" key="1">
    <source>
        <dbReference type="SAM" id="Phobius"/>
    </source>
</evidence>
<organism evidence="2 3">
    <name type="scientific">Globodera pallida</name>
    <name type="common">Potato cyst nematode worm</name>
    <name type="synonym">Heterodera pallida</name>
    <dbReference type="NCBI Taxonomy" id="36090"/>
    <lineage>
        <taxon>Eukaryota</taxon>
        <taxon>Metazoa</taxon>
        <taxon>Ecdysozoa</taxon>
        <taxon>Nematoda</taxon>
        <taxon>Chromadorea</taxon>
        <taxon>Rhabditida</taxon>
        <taxon>Tylenchina</taxon>
        <taxon>Tylenchomorpha</taxon>
        <taxon>Tylenchoidea</taxon>
        <taxon>Heteroderidae</taxon>
        <taxon>Heteroderinae</taxon>
        <taxon>Globodera</taxon>
    </lineage>
</organism>
<protein>
    <submittedName>
        <fullName evidence="3">Haemolysin XhlA</fullName>
    </submittedName>
</protein>
<keyword evidence="1" id="KW-0812">Transmembrane</keyword>
<reference evidence="2" key="1">
    <citation type="submission" date="2014-05" db="EMBL/GenBank/DDBJ databases">
        <title>The genome and life-stage specific transcriptomes of Globodera pallida elucidate key aspects of plant parasitism by a cyst nematode.</title>
        <authorList>
            <person name="Cotton J.A."/>
            <person name="Lilley C.J."/>
            <person name="Jones L.M."/>
            <person name="Kikuchi T."/>
            <person name="Reid A.J."/>
            <person name="Thorpe P."/>
            <person name="Tsai I.J."/>
            <person name="Beasley H."/>
            <person name="Blok V."/>
            <person name="Cock P.J.A."/>
            <person name="Van den Akker S.E."/>
            <person name="Holroyd N."/>
            <person name="Hunt M."/>
            <person name="Mantelin S."/>
            <person name="Naghra H."/>
            <person name="Pain A."/>
            <person name="Palomares-Rius J.E."/>
            <person name="Zarowiecki M."/>
            <person name="Berriman M."/>
            <person name="Jones J.T."/>
            <person name="Urwin P.E."/>
        </authorList>
    </citation>
    <scope>NUCLEOTIDE SEQUENCE [LARGE SCALE GENOMIC DNA]</scope>
    <source>
        <strain evidence="2">Lindley</strain>
    </source>
</reference>
<feature type="transmembrane region" description="Helical" evidence="1">
    <location>
        <begin position="81"/>
        <end position="104"/>
    </location>
</feature>
<keyword evidence="1" id="KW-0472">Membrane</keyword>
<reference evidence="3" key="2">
    <citation type="submission" date="2016-06" db="UniProtKB">
        <authorList>
            <consortium name="WormBaseParasite"/>
        </authorList>
    </citation>
    <scope>IDENTIFICATION</scope>
</reference>
<name>A0A183BR94_GLOPA</name>
<keyword evidence="2" id="KW-1185">Reference proteome</keyword>
<evidence type="ECO:0000313" key="3">
    <source>
        <dbReference type="WBParaSite" id="GPLIN_000313000"/>
    </source>
</evidence>
<evidence type="ECO:0000313" key="2">
    <source>
        <dbReference type="Proteomes" id="UP000050741"/>
    </source>
</evidence>
<dbReference type="WBParaSite" id="GPLIN_000313000">
    <property type="protein sequence ID" value="GPLIN_000313000"/>
    <property type="gene ID" value="GPLIN_000313000"/>
</dbReference>
<sequence length="109" mass="12412">MAPWQKLDDALTVAQKRNKVNLNILPTYALPEGIENSVALREEMIQNKKMLVTLQKEIKHVTAKMEEINQSIKMVIDKMDLVFKSNMVLIAGLLIISPVVMYGLTRGFR</sequence>